<dbReference type="Gene3D" id="2.150.10.10">
    <property type="entry name" value="Serralysin-like metalloprotease, C-terminal"/>
    <property type="match status" value="2"/>
</dbReference>
<protein>
    <recommendedName>
        <fullName evidence="5">Peptidase M10 serralysin C-terminal domain-containing protein</fullName>
    </recommendedName>
</protein>
<reference evidence="6 7" key="1">
    <citation type="journal article" date="2016" name="J. Microbiol.">
        <title>Dankookia rubra gen. nov., sp. nov., an alphaproteobacterium isolated from sediment of a shallow stream.</title>
        <authorList>
            <person name="Kim W.H."/>
            <person name="Kim D.H."/>
            <person name="Kang K."/>
            <person name="Ahn T.Y."/>
        </authorList>
    </citation>
    <scope>NUCLEOTIDE SEQUENCE [LARGE SCALE GENOMIC DNA]</scope>
    <source>
        <strain evidence="6 7">JCM30602</strain>
    </source>
</reference>
<keyword evidence="3" id="KW-0964">Secreted</keyword>
<dbReference type="PANTHER" id="PTHR38340">
    <property type="entry name" value="S-LAYER PROTEIN"/>
    <property type="match status" value="1"/>
</dbReference>
<keyword evidence="7" id="KW-1185">Reference proteome</keyword>
<dbReference type="InterPro" id="IPR050557">
    <property type="entry name" value="RTX_toxin/Mannuronan_C5-epim"/>
</dbReference>
<comment type="cofactor">
    <cofactor evidence="1">
        <name>Ca(2+)</name>
        <dbReference type="ChEBI" id="CHEBI:29108"/>
    </cofactor>
</comment>
<dbReference type="Pfam" id="PF08548">
    <property type="entry name" value="Peptidase_M10_C"/>
    <property type="match status" value="1"/>
</dbReference>
<evidence type="ECO:0000256" key="1">
    <source>
        <dbReference type="ARBA" id="ARBA00001913"/>
    </source>
</evidence>
<dbReference type="EMBL" id="SMSJ01000198">
    <property type="protein sequence ID" value="TDH57862.1"/>
    <property type="molecule type" value="Genomic_DNA"/>
</dbReference>
<name>A0A4R5Q4H2_9PROT</name>
<evidence type="ECO:0000256" key="3">
    <source>
        <dbReference type="ARBA" id="ARBA00022525"/>
    </source>
</evidence>
<evidence type="ECO:0000313" key="7">
    <source>
        <dbReference type="Proteomes" id="UP000295096"/>
    </source>
</evidence>
<dbReference type="GO" id="GO:0005615">
    <property type="term" value="C:extracellular space"/>
    <property type="evidence" value="ECO:0007669"/>
    <property type="project" value="InterPro"/>
</dbReference>
<dbReference type="InterPro" id="IPR001343">
    <property type="entry name" value="Hemolysn_Ca-bd"/>
</dbReference>
<dbReference type="InterPro" id="IPR011049">
    <property type="entry name" value="Serralysin-like_metalloprot_C"/>
</dbReference>
<comment type="subcellular location">
    <subcellularLocation>
        <location evidence="2">Secreted</location>
    </subcellularLocation>
</comment>
<dbReference type="SUPFAM" id="SSF51120">
    <property type="entry name" value="beta-Roll"/>
    <property type="match status" value="2"/>
</dbReference>
<evidence type="ECO:0000256" key="2">
    <source>
        <dbReference type="ARBA" id="ARBA00004613"/>
    </source>
</evidence>
<proteinExistence type="predicted"/>
<sequence>MFINLKDPVVAAAHRSGDFTLASGNDGADTLIGGSGRNGLFGGGGDDIIVGGPSDDELMGEGIASAAIWPPPPIPEVYFGRDLIFGGAGNDQISGDWGSDTLFGEAGADTLGGGEGDDVLFGGAGADMLEGGIGRDVLYGGSGSDTIDGGTGRNLLAGGAGKDVFRLSSPSDAEPDVLDDAVQVILDFRQGQDLIDLGRLNSYAGWWGDLQDEAFVFRGEEALIDYDEASPEFGPAMPGQLRYELRGNTTVVQLDVAKGHVYMAHGVIGRADGVVDTEIVLLGRHHLTAADFLL</sequence>
<dbReference type="InterPro" id="IPR013858">
    <property type="entry name" value="Peptidase_M10B_C"/>
</dbReference>
<comment type="caution">
    <text evidence="6">The sequence shown here is derived from an EMBL/GenBank/DDBJ whole genome shotgun (WGS) entry which is preliminary data.</text>
</comment>
<evidence type="ECO:0000259" key="5">
    <source>
        <dbReference type="Pfam" id="PF08548"/>
    </source>
</evidence>
<dbReference type="AlphaFoldDB" id="A0A4R5Q4H2"/>
<evidence type="ECO:0000256" key="4">
    <source>
        <dbReference type="ARBA" id="ARBA00022737"/>
    </source>
</evidence>
<feature type="domain" description="Peptidase M10 serralysin C-terminal" evidence="5">
    <location>
        <begin position="113"/>
        <end position="230"/>
    </location>
</feature>
<evidence type="ECO:0000313" key="6">
    <source>
        <dbReference type="EMBL" id="TDH57862.1"/>
    </source>
</evidence>
<dbReference type="RefSeq" id="WP_133293273.1">
    <property type="nucleotide sequence ID" value="NZ_SMSJ01000198.1"/>
</dbReference>
<dbReference type="PROSITE" id="PS00330">
    <property type="entry name" value="HEMOLYSIN_CALCIUM"/>
    <property type="match status" value="3"/>
</dbReference>
<dbReference type="Pfam" id="PF00353">
    <property type="entry name" value="HemolysinCabind"/>
    <property type="match status" value="3"/>
</dbReference>
<dbReference type="PRINTS" id="PR00313">
    <property type="entry name" value="CABNDNGRPT"/>
</dbReference>
<dbReference type="Proteomes" id="UP000295096">
    <property type="component" value="Unassembled WGS sequence"/>
</dbReference>
<keyword evidence="4" id="KW-0677">Repeat</keyword>
<dbReference type="InterPro" id="IPR018511">
    <property type="entry name" value="Hemolysin-typ_Ca-bd_CS"/>
</dbReference>
<dbReference type="GO" id="GO:0005509">
    <property type="term" value="F:calcium ion binding"/>
    <property type="evidence" value="ECO:0007669"/>
    <property type="project" value="InterPro"/>
</dbReference>
<dbReference type="PANTHER" id="PTHR38340:SF1">
    <property type="entry name" value="S-LAYER PROTEIN"/>
    <property type="match status" value="1"/>
</dbReference>
<organism evidence="6 7">
    <name type="scientific">Dankookia rubra</name>
    <dbReference type="NCBI Taxonomy" id="1442381"/>
    <lineage>
        <taxon>Bacteria</taxon>
        <taxon>Pseudomonadati</taxon>
        <taxon>Pseudomonadota</taxon>
        <taxon>Alphaproteobacteria</taxon>
        <taxon>Acetobacterales</taxon>
        <taxon>Roseomonadaceae</taxon>
        <taxon>Dankookia</taxon>
    </lineage>
</organism>
<gene>
    <name evidence="6" type="ORF">E2C06_35660</name>
</gene>
<accession>A0A4R5Q4H2</accession>
<dbReference type="OrthoDB" id="7268058at2"/>